<protein>
    <recommendedName>
        <fullName evidence="4">TraB/GumN family protein</fullName>
    </recommendedName>
</protein>
<dbReference type="Pfam" id="PF18950">
    <property type="entry name" value="DUF5694"/>
    <property type="match status" value="1"/>
</dbReference>
<evidence type="ECO:0000256" key="1">
    <source>
        <dbReference type="SAM" id="SignalP"/>
    </source>
</evidence>
<keyword evidence="3" id="KW-1185">Reference proteome</keyword>
<dbReference type="InterPro" id="IPR043749">
    <property type="entry name" value="DUF5694"/>
</dbReference>
<proteinExistence type="predicted"/>
<dbReference type="Proteomes" id="UP000503144">
    <property type="component" value="Chromosome"/>
</dbReference>
<keyword evidence="1" id="KW-0732">Signal</keyword>
<feature type="signal peptide" evidence="1">
    <location>
        <begin position="1"/>
        <end position="20"/>
    </location>
</feature>
<gene>
    <name evidence="2" type="ORF">HF324_16280</name>
</gene>
<accession>A0ABX6LH70</accession>
<organism evidence="2 3">
    <name type="scientific">Chitinophaga oryzae</name>
    <dbReference type="NCBI Taxonomy" id="2725414"/>
    <lineage>
        <taxon>Bacteria</taxon>
        <taxon>Pseudomonadati</taxon>
        <taxon>Bacteroidota</taxon>
        <taxon>Chitinophagia</taxon>
        <taxon>Chitinophagales</taxon>
        <taxon>Chitinophagaceae</taxon>
        <taxon>Chitinophaga</taxon>
    </lineage>
</organism>
<dbReference type="RefSeq" id="WP_168861097.1">
    <property type="nucleotide sequence ID" value="NZ_CP051204.2"/>
</dbReference>
<name>A0ABX6LH70_9BACT</name>
<feature type="chain" id="PRO_5046130094" description="TraB/GumN family protein" evidence="1">
    <location>
        <begin position="21"/>
        <end position="279"/>
    </location>
</feature>
<evidence type="ECO:0000313" key="3">
    <source>
        <dbReference type="Proteomes" id="UP000503144"/>
    </source>
</evidence>
<dbReference type="EMBL" id="CP051204">
    <property type="protein sequence ID" value="QJB39332.1"/>
    <property type="molecule type" value="Genomic_DNA"/>
</dbReference>
<sequence length="279" mass="31936">MKLYLALSVALLCFAANVNARQQKETLLIGVFHFNNPGLDLAKSADFDVMSPKSQEELALITDHIKKFRPTKIFVEWEYNDQPALDTLYDLYLKDAYFDHVQAKFPKSKFYLQNEIFQLAFRAGKKAGLRKIHAIDYQMNWPYDSLQSAMKKAGQATLQQDIDAQIKKVGDEDNALRKKLSLTQLLLEKNTTANRNTNLGLYLTLLNRGGALQDFTGADVVDAWYKRNLYMYSLVQKLTEEKDERVMIIVGAGHAAVFKHFIDMDQRSKVVELSEVLKN</sequence>
<evidence type="ECO:0008006" key="4">
    <source>
        <dbReference type="Google" id="ProtNLM"/>
    </source>
</evidence>
<evidence type="ECO:0000313" key="2">
    <source>
        <dbReference type="EMBL" id="QJB39332.1"/>
    </source>
</evidence>
<reference evidence="2" key="1">
    <citation type="submission" date="2020-09" db="EMBL/GenBank/DDBJ databases">
        <authorList>
            <person name="Kittiwongwattana C."/>
        </authorList>
    </citation>
    <scope>NUCLEOTIDE SEQUENCE</scope>
    <source>
        <strain evidence="2">1303</strain>
    </source>
</reference>